<dbReference type="EMBL" id="JABCKV010000068">
    <property type="protein sequence ID" value="KAG5644496.1"/>
    <property type="molecule type" value="Genomic_DNA"/>
</dbReference>
<sequence length="407" mass="44536">LSTQPPGPVILLGHSMGGLLAAEAATHPFNNTEGQPTRIVGMVAFDTPYLGMHPHVVVSGIASLFRGDKEDKKGTDTDMNDTAKVTVVDGNVTDDWDAFKKNIHGKRPVSIPSGSNSRLSSPLPSSPPRSNSPTLRLSQPFVDRAISFLASHSDGPLLQWARKHADDPFSAGKRSVVEHFQFGSCMFDPSGLKDRYSRLVAWKGGVWVNYWTQTVSRKGLANADPAVHDLIHQREIADNDSALIQGGIATDIEHPPDSSTPFINHSVSPSPDLTLPSPLESPVPTKFAVVEAERPVAKDLDKARQREEKSRQKALKTEQKRHDAEAKKARKAEKERNKVKHGRHFIVLPTGLGQVLGGYDKWEKVLIGGVEDEVAAHCGLFIRSQNLDYDGLVERVGQKVLGWCETI</sequence>
<accession>A0A9P7G769</accession>
<dbReference type="OrthoDB" id="3248508at2759"/>
<protein>
    <recommendedName>
        <fullName evidence="4">AB hydrolase-1 domain-containing protein</fullName>
    </recommendedName>
</protein>
<keyword evidence="3" id="KW-1185">Reference proteome</keyword>
<feature type="region of interest" description="Disordered" evidence="1">
    <location>
        <begin position="298"/>
        <end position="336"/>
    </location>
</feature>
<dbReference type="PANTHER" id="PTHR47842">
    <property type="entry name" value="EXPRESSED PROTEIN"/>
    <property type="match status" value="1"/>
</dbReference>
<evidence type="ECO:0000313" key="3">
    <source>
        <dbReference type="Proteomes" id="UP000775547"/>
    </source>
</evidence>
<dbReference type="SUPFAM" id="SSF53474">
    <property type="entry name" value="alpha/beta-Hydrolases"/>
    <property type="match status" value="1"/>
</dbReference>
<organism evidence="2 3">
    <name type="scientific">Asterophora parasitica</name>
    <dbReference type="NCBI Taxonomy" id="117018"/>
    <lineage>
        <taxon>Eukaryota</taxon>
        <taxon>Fungi</taxon>
        <taxon>Dikarya</taxon>
        <taxon>Basidiomycota</taxon>
        <taxon>Agaricomycotina</taxon>
        <taxon>Agaricomycetes</taxon>
        <taxon>Agaricomycetidae</taxon>
        <taxon>Agaricales</taxon>
        <taxon>Tricholomatineae</taxon>
        <taxon>Lyophyllaceae</taxon>
        <taxon>Asterophora</taxon>
    </lineage>
</organism>
<feature type="compositionally biased region" description="Low complexity" evidence="1">
    <location>
        <begin position="110"/>
        <end position="136"/>
    </location>
</feature>
<dbReference type="Proteomes" id="UP000775547">
    <property type="component" value="Unassembled WGS sequence"/>
</dbReference>
<name>A0A9P7G769_9AGAR</name>
<proteinExistence type="predicted"/>
<gene>
    <name evidence="2" type="ORF">DXG03_008323</name>
</gene>
<feature type="non-terminal residue" evidence="2">
    <location>
        <position position="407"/>
    </location>
</feature>
<reference evidence="2" key="2">
    <citation type="submission" date="2021-10" db="EMBL/GenBank/DDBJ databases">
        <title>Phylogenomics reveals ancestral predisposition of the termite-cultivated fungus Termitomyces towards a domesticated lifestyle.</title>
        <authorList>
            <person name="Auxier B."/>
            <person name="Grum-Grzhimaylo A."/>
            <person name="Cardenas M.E."/>
            <person name="Lodge J.D."/>
            <person name="Laessoe T."/>
            <person name="Pedersen O."/>
            <person name="Smith M.E."/>
            <person name="Kuyper T.W."/>
            <person name="Franco-Molano E.A."/>
            <person name="Baroni T.J."/>
            <person name="Aanen D.K."/>
        </authorList>
    </citation>
    <scope>NUCLEOTIDE SEQUENCE</scope>
    <source>
        <strain evidence="2">AP01</strain>
        <tissue evidence="2">Mycelium</tissue>
    </source>
</reference>
<dbReference type="Gene3D" id="3.40.50.1820">
    <property type="entry name" value="alpha/beta hydrolase"/>
    <property type="match status" value="1"/>
</dbReference>
<feature type="region of interest" description="Disordered" evidence="1">
    <location>
        <begin position="107"/>
        <end position="136"/>
    </location>
</feature>
<evidence type="ECO:0000313" key="2">
    <source>
        <dbReference type="EMBL" id="KAG5644496.1"/>
    </source>
</evidence>
<reference evidence="2" key="1">
    <citation type="submission" date="2020-07" db="EMBL/GenBank/DDBJ databases">
        <authorList>
            <person name="Nieuwenhuis M."/>
            <person name="Van De Peppel L.J.J."/>
        </authorList>
    </citation>
    <scope>NUCLEOTIDE SEQUENCE</scope>
    <source>
        <strain evidence="2">AP01</strain>
        <tissue evidence="2">Mycelium</tissue>
    </source>
</reference>
<dbReference type="AlphaFoldDB" id="A0A9P7G769"/>
<comment type="caution">
    <text evidence="2">The sequence shown here is derived from an EMBL/GenBank/DDBJ whole genome shotgun (WGS) entry which is preliminary data.</text>
</comment>
<dbReference type="InterPro" id="IPR029058">
    <property type="entry name" value="AB_hydrolase_fold"/>
</dbReference>
<evidence type="ECO:0000256" key="1">
    <source>
        <dbReference type="SAM" id="MobiDB-lite"/>
    </source>
</evidence>
<dbReference type="PANTHER" id="PTHR47842:SF3">
    <property type="entry name" value="DUF676 DOMAIN-CONTAINING PROTEIN"/>
    <property type="match status" value="1"/>
</dbReference>
<evidence type="ECO:0008006" key="4">
    <source>
        <dbReference type="Google" id="ProtNLM"/>
    </source>
</evidence>